<keyword evidence="3" id="KW-1185">Reference proteome</keyword>
<accession>A0A0H1BEJ1</accession>
<feature type="chain" id="PRO_5005199519" description="Secreted protein" evidence="1">
    <location>
        <begin position="33"/>
        <end position="68"/>
    </location>
</feature>
<sequence length="68" mass="7742">MTRCQHINVVARIPTSFLFLLFSSRFSELTVSRPHTGFNLWNLVRKAPSRTHSFLSSFSPSGVGWSED</sequence>
<evidence type="ECO:0000313" key="2">
    <source>
        <dbReference type="EMBL" id="KLJ09432.1"/>
    </source>
</evidence>
<dbReference type="Proteomes" id="UP000053573">
    <property type="component" value="Unassembled WGS sequence"/>
</dbReference>
<dbReference type="AlphaFoldDB" id="A0A0H1BEJ1"/>
<comment type="caution">
    <text evidence="2">The sequence shown here is derived from an EMBL/GenBank/DDBJ whole genome shotgun (WGS) entry which is preliminary data.</text>
</comment>
<evidence type="ECO:0000313" key="3">
    <source>
        <dbReference type="Proteomes" id="UP000053573"/>
    </source>
</evidence>
<reference evidence="3" key="1">
    <citation type="journal article" date="2015" name="PLoS Genet.">
        <title>The dynamic genome and transcriptome of the human fungal pathogen Blastomyces and close relative Emmonsia.</title>
        <authorList>
            <person name="Munoz J.F."/>
            <person name="Gauthier G.M."/>
            <person name="Desjardins C.A."/>
            <person name="Gallo J.E."/>
            <person name="Holder J."/>
            <person name="Sullivan T.D."/>
            <person name="Marty A.J."/>
            <person name="Carmen J.C."/>
            <person name="Chen Z."/>
            <person name="Ding L."/>
            <person name="Gujja S."/>
            <person name="Magrini V."/>
            <person name="Misas E."/>
            <person name="Mitreva M."/>
            <person name="Priest M."/>
            <person name="Saif S."/>
            <person name="Whiston E.A."/>
            <person name="Young S."/>
            <person name="Zeng Q."/>
            <person name="Goldman W.E."/>
            <person name="Mardis E.R."/>
            <person name="Taylor J.W."/>
            <person name="McEwen J.G."/>
            <person name="Clay O.K."/>
            <person name="Klein B.S."/>
            <person name="Cuomo C.A."/>
        </authorList>
    </citation>
    <scope>NUCLEOTIDE SEQUENCE [LARGE SCALE GENOMIC DNA]</scope>
    <source>
        <strain evidence="3">UAMH 139</strain>
    </source>
</reference>
<name>A0A0H1BEJ1_9EURO</name>
<organism evidence="2 3">
    <name type="scientific">Blastomyces silverae</name>
    <dbReference type="NCBI Taxonomy" id="2060906"/>
    <lineage>
        <taxon>Eukaryota</taxon>
        <taxon>Fungi</taxon>
        <taxon>Dikarya</taxon>
        <taxon>Ascomycota</taxon>
        <taxon>Pezizomycotina</taxon>
        <taxon>Eurotiomycetes</taxon>
        <taxon>Eurotiomycetidae</taxon>
        <taxon>Onygenales</taxon>
        <taxon>Ajellomycetaceae</taxon>
        <taxon>Blastomyces</taxon>
    </lineage>
</organism>
<feature type="signal peptide" evidence="1">
    <location>
        <begin position="1"/>
        <end position="32"/>
    </location>
</feature>
<dbReference type="EMBL" id="LDEV01002351">
    <property type="protein sequence ID" value="KLJ09432.1"/>
    <property type="molecule type" value="Genomic_DNA"/>
</dbReference>
<evidence type="ECO:0008006" key="4">
    <source>
        <dbReference type="Google" id="ProtNLM"/>
    </source>
</evidence>
<proteinExistence type="predicted"/>
<protein>
    <recommendedName>
        <fullName evidence="4">Secreted protein</fullName>
    </recommendedName>
</protein>
<keyword evidence="1" id="KW-0732">Signal</keyword>
<gene>
    <name evidence="2" type="ORF">EMPG_15142</name>
</gene>
<evidence type="ECO:0000256" key="1">
    <source>
        <dbReference type="SAM" id="SignalP"/>
    </source>
</evidence>